<dbReference type="EMBL" id="JARBJD010000065">
    <property type="protein sequence ID" value="KAK2955570.1"/>
    <property type="molecule type" value="Genomic_DNA"/>
</dbReference>
<dbReference type="Proteomes" id="UP001281761">
    <property type="component" value="Unassembled WGS sequence"/>
</dbReference>
<comment type="caution">
    <text evidence="1">The sequence shown here is derived from an EMBL/GenBank/DDBJ whole genome shotgun (WGS) entry which is preliminary data.</text>
</comment>
<reference evidence="1 2" key="1">
    <citation type="journal article" date="2022" name="bioRxiv">
        <title>Genomics of Preaxostyla Flagellates Illuminates Evolutionary Transitions and the Path Towards Mitochondrial Loss.</title>
        <authorList>
            <person name="Novak L.V.F."/>
            <person name="Treitli S.C."/>
            <person name="Pyrih J."/>
            <person name="Halakuc P."/>
            <person name="Pipaliya S.V."/>
            <person name="Vacek V."/>
            <person name="Brzon O."/>
            <person name="Soukal P."/>
            <person name="Eme L."/>
            <person name="Dacks J.B."/>
            <person name="Karnkowska A."/>
            <person name="Elias M."/>
            <person name="Hampl V."/>
        </authorList>
    </citation>
    <scope>NUCLEOTIDE SEQUENCE [LARGE SCALE GENOMIC DNA]</scope>
    <source>
        <strain evidence="1">NAU3</strain>
        <tissue evidence="1">Gut</tissue>
    </source>
</reference>
<organism evidence="1 2">
    <name type="scientific">Blattamonas nauphoetae</name>
    <dbReference type="NCBI Taxonomy" id="2049346"/>
    <lineage>
        <taxon>Eukaryota</taxon>
        <taxon>Metamonada</taxon>
        <taxon>Preaxostyla</taxon>
        <taxon>Oxymonadida</taxon>
        <taxon>Blattamonas</taxon>
    </lineage>
</organism>
<protein>
    <submittedName>
        <fullName evidence="1">Uncharacterized protein</fullName>
    </submittedName>
</protein>
<proteinExistence type="predicted"/>
<keyword evidence="2" id="KW-1185">Reference proteome</keyword>
<evidence type="ECO:0000313" key="2">
    <source>
        <dbReference type="Proteomes" id="UP001281761"/>
    </source>
</evidence>
<sequence length="123" mass="13690">MHSYEYYYGGGINSLPNEFLATPLGQSLYPMIDKMMGRMNPVQDGNSNQVQFGNPTAQPFEPSSGQTLGSSLNLIPPQLSTKLQTPEEAVSQLRLILITSVDMNRILSKLYDSPPIRPDLFIR</sequence>
<name>A0ABQ9XVS1_9EUKA</name>
<gene>
    <name evidence="1" type="ORF">BLNAU_9428</name>
</gene>
<accession>A0ABQ9XVS1</accession>
<evidence type="ECO:0000313" key="1">
    <source>
        <dbReference type="EMBL" id="KAK2955570.1"/>
    </source>
</evidence>